<dbReference type="OrthoDB" id="5800079at2759"/>
<keyword evidence="4 6" id="KW-0732">Signal</keyword>
<accession>A0A8S1F0Y8</accession>
<dbReference type="PANTHER" id="PTHR21700">
    <property type="entry name" value="TRANSTHYRETIN-LIKE FAMILY PROTEIN-RELATED"/>
    <property type="match status" value="1"/>
</dbReference>
<name>A0A8S1F0Y8_9PELO</name>
<comment type="similarity">
    <text evidence="2">Belongs to the nematode transthyretin-like family.</text>
</comment>
<gene>
    <name evidence="8" type="ORF">CBOVIS_LOCUS11264</name>
</gene>
<evidence type="ECO:0000313" key="8">
    <source>
        <dbReference type="EMBL" id="CAB3409632.1"/>
    </source>
</evidence>
<keyword evidence="3" id="KW-0964">Secreted</keyword>
<dbReference type="GO" id="GO:0009986">
    <property type="term" value="C:cell surface"/>
    <property type="evidence" value="ECO:0007669"/>
    <property type="project" value="InterPro"/>
</dbReference>
<dbReference type="EMBL" id="CADEPM010000009">
    <property type="protein sequence ID" value="CAB3409632.1"/>
    <property type="molecule type" value="Genomic_DNA"/>
</dbReference>
<dbReference type="AlphaFoldDB" id="A0A8S1F0Y8"/>
<dbReference type="Pfam" id="PF02520">
    <property type="entry name" value="ANIS5_cation-bd"/>
    <property type="match status" value="1"/>
</dbReference>
<dbReference type="Pfam" id="PF01060">
    <property type="entry name" value="TTR-52"/>
    <property type="match status" value="1"/>
</dbReference>
<reference evidence="8 9" key="1">
    <citation type="submission" date="2020-04" db="EMBL/GenBank/DDBJ databases">
        <authorList>
            <person name="Laetsch R D."/>
            <person name="Stevens L."/>
            <person name="Kumar S."/>
            <person name="Blaxter L. M."/>
        </authorList>
    </citation>
    <scope>NUCLEOTIDE SEQUENCE [LARGE SCALE GENOMIC DNA]</scope>
</reference>
<keyword evidence="9" id="KW-1185">Reference proteome</keyword>
<sequence length="537" mass="59718">MSKKCKALAIFVLVLEVFSVEAVSVNQANVENVHKDFDLSFIGDVGISIKEGTKTAVQKAEEAAASVQGKVEELAADAKKKYDEAVAFANQKSEEAIKKAREAEDAAQSATVAQQNAVTDEAKKNAAEMQKKADQLAEEANKAKAEAEEAARKAQKEAENLANESVVIMNALLSTLALSGVVFAQFGGNGDRGHGPIGQGPGGPVGVGSPNQELTYEAKGRLICGISPLANVRVVLWDRFRGRDNVIYDETETDVIGNFRLKATKSSFNTQYIQPYLTIYHDCDDEKTPGLRKMTVQLPSTYTNRGSLILKSMDIGTWNLETSFAGEEVETFGNRDNNPPIGGFGGHWGRGGDFGGERNRFGGRREYDEPTSISILLLAVSASFAQNDTKSEPKELKHRRRHSLPKEFEHLTKLTNAERREYFGIVFNKNMTLGEIDEKSLQFAKNHGFEKEHLAGVEKKKAYVDASKAEQDEVVKNLPVVLKKLREIYTNKDLTLIEREEDIEELRKEYPKEVPVLQFVFRREYKNYGKNWENVLE</sequence>
<feature type="compositionally biased region" description="Polar residues" evidence="5">
    <location>
        <begin position="108"/>
        <end position="118"/>
    </location>
</feature>
<feature type="chain" id="PRO_5035767419" description="SXP/RAL-2 family protein Ani s 5-like cation-binding domain-containing protein" evidence="6">
    <location>
        <begin position="23"/>
        <end position="537"/>
    </location>
</feature>
<feature type="domain" description="SXP/RAL-2 family protein Ani s 5-like cation-binding" evidence="7">
    <location>
        <begin position="418"/>
        <end position="522"/>
    </location>
</feature>
<feature type="signal peptide" evidence="6">
    <location>
        <begin position="1"/>
        <end position="22"/>
    </location>
</feature>
<dbReference type="InterPro" id="IPR001534">
    <property type="entry name" value="Transthyretin-like"/>
</dbReference>
<evidence type="ECO:0000256" key="2">
    <source>
        <dbReference type="ARBA" id="ARBA00010112"/>
    </source>
</evidence>
<dbReference type="InterPro" id="IPR038479">
    <property type="entry name" value="Transthyretin-like_sf"/>
</dbReference>
<feature type="region of interest" description="Disordered" evidence="5">
    <location>
        <begin position="108"/>
        <end position="151"/>
    </location>
</feature>
<evidence type="ECO:0000256" key="6">
    <source>
        <dbReference type="SAM" id="SignalP"/>
    </source>
</evidence>
<evidence type="ECO:0000259" key="7">
    <source>
        <dbReference type="Pfam" id="PF02520"/>
    </source>
</evidence>
<comment type="caution">
    <text evidence="8">The sequence shown here is derived from an EMBL/GenBank/DDBJ whole genome shotgun (WGS) entry which is preliminary data.</text>
</comment>
<dbReference type="PANTHER" id="PTHR21700:SF23">
    <property type="entry name" value="TRANSTHYRETIN-LIKE FAMILY PROTEIN"/>
    <property type="match status" value="1"/>
</dbReference>
<dbReference type="InterPro" id="IPR003677">
    <property type="entry name" value="ANIS5_cation-bd"/>
</dbReference>
<proteinExistence type="inferred from homology"/>
<evidence type="ECO:0000256" key="3">
    <source>
        <dbReference type="ARBA" id="ARBA00022525"/>
    </source>
</evidence>
<evidence type="ECO:0000256" key="4">
    <source>
        <dbReference type="ARBA" id="ARBA00022729"/>
    </source>
</evidence>
<dbReference type="Gene3D" id="2.60.40.3330">
    <property type="match status" value="1"/>
</dbReference>
<feature type="compositionally biased region" description="Basic and acidic residues" evidence="5">
    <location>
        <begin position="120"/>
        <end position="151"/>
    </location>
</feature>
<dbReference type="GO" id="GO:0005576">
    <property type="term" value="C:extracellular region"/>
    <property type="evidence" value="ECO:0007669"/>
    <property type="project" value="UniProtKB-SubCell"/>
</dbReference>
<evidence type="ECO:0000313" key="9">
    <source>
        <dbReference type="Proteomes" id="UP000494206"/>
    </source>
</evidence>
<protein>
    <recommendedName>
        <fullName evidence="7">SXP/RAL-2 family protein Ani s 5-like cation-binding domain-containing protein</fullName>
    </recommendedName>
</protein>
<organism evidence="8 9">
    <name type="scientific">Caenorhabditis bovis</name>
    <dbReference type="NCBI Taxonomy" id="2654633"/>
    <lineage>
        <taxon>Eukaryota</taxon>
        <taxon>Metazoa</taxon>
        <taxon>Ecdysozoa</taxon>
        <taxon>Nematoda</taxon>
        <taxon>Chromadorea</taxon>
        <taxon>Rhabditida</taxon>
        <taxon>Rhabditina</taxon>
        <taxon>Rhabditomorpha</taxon>
        <taxon>Rhabditoidea</taxon>
        <taxon>Rhabditidae</taxon>
        <taxon>Peloderinae</taxon>
        <taxon>Caenorhabditis</taxon>
    </lineage>
</organism>
<evidence type="ECO:0000256" key="5">
    <source>
        <dbReference type="SAM" id="MobiDB-lite"/>
    </source>
</evidence>
<dbReference type="Proteomes" id="UP000494206">
    <property type="component" value="Unassembled WGS sequence"/>
</dbReference>
<evidence type="ECO:0000256" key="1">
    <source>
        <dbReference type="ARBA" id="ARBA00004613"/>
    </source>
</evidence>
<comment type="subcellular location">
    <subcellularLocation>
        <location evidence="1">Secreted</location>
    </subcellularLocation>
</comment>